<feature type="region of interest" description="Disordered" evidence="1">
    <location>
        <begin position="355"/>
        <end position="382"/>
    </location>
</feature>
<dbReference type="InterPro" id="IPR025554">
    <property type="entry name" value="DUF4140"/>
</dbReference>
<sequence>MAEISTSEVEISDLPTKSVTITPQRATVTREIRASIQQGQHELKILGLDPRVDVDSIRVEGTGEASITDIQTMLVPRREHFEDVHVLALDDGEGESSDSEPDGEIGEIEAEVAELDAKLARANNEQAMAVRMLEFLDDYALKLEPESVGLEKFDGFLQLYARERAAGAEKHHAALVVVKEVEEGKKRLAERRKRVSARREKEKEGVRRERERRTRERQRKNELERNKWHEKKAFWTQLVGQVVVHLDTLTSVEASDDVEGGRAVDVVLCLSYVVPGAGWSSCYDLRINTPASSAQMVYRAEFRNSSAETWTDACVTLSTSQGSFSGLGEQIPSLHPWYVKVLDAVRDEKNHPSWENILDGGHAKRKPTFGTQSHPASKPAFGSSGGFKALAAMDARPSPFGNPFAAPRPPSFGQATGSLFGAPAAPAPSFGKATGSPFGAPAGPAAAHQAPDEGSASMEEAEEDDIDAQTIASTTLEHKESVKQDYGLTTTYDLPGRRTLAPSSNNRRHVLADLNLRSVTLSHMIVPKHRAAAFFRARIKNTSALNILRGKAGITVDGTFLGTVTTPGCAPEGFFNLSLGIDPSILVRYSKPIVRRATSGFFTKEVGATFRRTCWVKNTKSTAADITVVEQVPLSENEKFQVQIVEPKGLDKEGDEATLEMDTSSGKGTASLENNGEVKWVIHLEAGKDVKVIFEYATTVPSGCEVDMA</sequence>
<evidence type="ECO:0000313" key="5">
    <source>
        <dbReference type="Proteomes" id="UP000325780"/>
    </source>
</evidence>
<evidence type="ECO:0000259" key="2">
    <source>
        <dbReference type="Pfam" id="PF13598"/>
    </source>
</evidence>
<feature type="compositionally biased region" description="Basic and acidic residues" evidence="1">
    <location>
        <begin position="197"/>
        <end position="223"/>
    </location>
</feature>
<feature type="region of interest" description="Disordered" evidence="1">
    <location>
        <begin position="190"/>
        <end position="223"/>
    </location>
</feature>
<evidence type="ECO:0000259" key="3">
    <source>
        <dbReference type="Pfam" id="PF13600"/>
    </source>
</evidence>
<dbReference type="Pfam" id="PF13598">
    <property type="entry name" value="DUF4139"/>
    <property type="match status" value="1"/>
</dbReference>
<evidence type="ECO:0000313" key="4">
    <source>
        <dbReference type="EMBL" id="KAE8148998.1"/>
    </source>
</evidence>
<feature type="region of interest" description="Disordered" evidence="1">
    <location>
        <begin position="400"/>
        <end position="464"/>
    </location>
</feature>
<protein>
    <recommendedName>
        <fullName evidence="6">DUF4139 domain-containing protein</fullName>
    </recommendedName>
</protein>
<feature type="domain" description="DUF4140" evidence="3">
    <location>
        <begin position="19"/>
        <end position="136"/>
    </location>
</feature>
<gene>
    <name evidence="4" type="ORF">BDV25DRAFT_141212</name>
</gene>
<keyword evidence="5" id="KW-1185">Reference proteome</keyword>
<dbReference type="Pfam" id="PF13600">
    <property type="entry name" value="DUF4140"/>
    <property type="match status" value="1"/>
</dbReference>
<organism evidence="4 5">
    <name type="scientific">Aspergillus avenaceus</name>
    <dbReference type="NCBI Taxonomy" id="36643"/>
    <lineage>
        <taxon>Eukaryota</taxon>
        <taxon>Fungi</taxon>
        <taxon>Dikarya</taxon>
        <taxon>Ascomycota</taxon>
        <taxon>Pezizomycotina</taxon>
        <taxon>Eurotiomycetes</taxon>
        <taxon>Eurotiomycetidae</taxon>
        <taxon>Eurotiales</taxon>
        <taxon>Aspergillaceae</taxon>
        <taxon>Aspergillus</taxon>
        <taxon>Aspergillus subgen. Circumdati</taxon>
    </lineage>
</organism>
<dbReference type="EMBL" id="ML742138">
    <property type="protein sequence ID" value="KAE8148998.1"/>
    <property type="molecule type" value="Genomic_DNA"/>
</dbReference>
<name>A0A5N6TRK9_ASPAV</name>
<evidence type="ECO:0000256" key="1">
    <source>
        <dbReference type="SAM" id="MobiDB-lite"/>
    </source>
</evidence>
<dbReference type="OrthoDB" id="10068793at2759"/>
<feature type="domain" description="DUF4139" evidence="2">
    <location>
        <begin position="270"/>
        <end position="701"/>
    </location>
</feature>
<dbReference type="PANTHER" id="PTHR31005:SF8">
    <property type="entry name" value="DUF4139 DOMAIN-CONTAINING PROTEIN"/>
    <property type="match status" value="1"/>
</dbReference>
<reference evidence="4 5" key="1">
    <citation type="submission" date="2019-04" db="EMBL/GenBank/DDBJ databases">
        <title>Friends and foes A comparative genomics study of 23 Aspergillus species from section Flavi.</title>
        <authorList>
            <consortium name="DOE Joint Genome Institute"/>
            <person name="Kjaerbolling I."/>
            <person name="Vesth T."/>
            <person name="Frisvad J.C."/>
            <person name="Nybo J.L."/>
            <person name="Theobald S."/>
            <person name="Kildgaard S."/>
            <person name="Isbrandt T."/>
            <person name="Kuo A."/>
            <person name="Sato A."/>
            <person name="Lyhne E.K."/>
            <person name="Kogle M.E."/>
            <person name="Wiebenga A."/>
            <person name="Kun R.S."/>
            <person name="Lubbers R.J."/>
            <person name="Makela M.R."/>
            <person name="Barry K."/>
            <person name="Chovatia M."/>
            <person name="Clum A."/>
            <person name="Daum C."/>
            <person name="Haridas S."/>
            <person name="He G."/>
            <person name="LaButti K."/>
            <person name="Lipzen A."/>
            <person name="Mondo S."/>
            <person name="Riley R."/>
            <person name="Salamov A."/>
            <person name="Simmons B.A."/>
            <person name="Magnuson J.K."/>
            <person name="Henrissat B."/>
            <person name="Mortensen U.H."/>
            <person name="Larsen T.O."/>
            <person name="Devries R.P."/>
            <person name="Grigoriev I.V."/>
            <person name="Machida M."/>
            <person name="Baker S.E."/>
            <person name="Andersen M.R."/>
        </authorList>
    </citation>
    <scope>NUCLEOTIDE SEQUENCE [LARGE SCALE GENOMIC DNA]</scope>
    <source>
        <strain evidence="4 5">IBT 18842</strain>
    </source>
</reference>
<proteinExistence type="predicted"/>
<dbReference type="PANTHER" id="PTHR31005">
    <property type="entry name" value="DUF4139 DOMAIN-CONTAINING PROTEIN"/>
    <property type="match status" value="1"/>
</dbReference>
<feature type="region of interest" description="Disordered" evidence="1">
    <location>
        <begin position="1"/>
        <end position="22"/>
    </location>
</feature>
<dbReference type="AlphaFoldDB" id="A0A5N6TRK9"/>
<accession>A0A5N6TRK9</accession>
<dbReference type="InterPro" id="IPR011935">
    <property type="entry name" value="CHP02231"/>
</dbReference>
<dbReference type="Proteomes" id="UP000325780">
    <property type="component" value="Unassembled WGS sequence"/>
</dbReference>
<feature type="compositionally biased region" description="Polar residues" evidence="1">
    <location>
        <begin position="661"/>
        <end position="670"/>
    </location>
</feature>
<evidence type="ECO:0008006" key="6">
    <source>
        <dbReference type="Google" id="ProtNLM"/>
    </source>
</evidence>
<dbReference type="InterPro" id="IPR037291">
    <property type="entry name" value="DUF4139"/>
</dbReference>
<feature type="region of interest" description="Disordered" evidence="1">
    <location>
        <begin position="651"/>
        <end position="670"/>
    </location>
</feature>
<feature type="compositionally biased region" description="Low complexity" evidence="1">
    <location>
        <begin position="422"/>
        <end position="449"/>
    </location>
</feature>